<dbReference type="EMBL" id="JAGTJJ010000005">
    <property type="protein sequence ID" value="MDC3981808.1"/>
    <property type="molecule type" value="Genomic_DNA"/>
</dbReference>
<protein>
    <submittedName>
        <fullName evidence="2">Uncharacterized protein</fullName>
    </submittedName>
</protein>
<sequence>MESTMMNAASYLVPVYAAYALASVGLTVGLARTLFRSGAVFLADVFKDNPGMAEAVNRLLVVGFYLLNFGYACLIMKAERATDIISAIEILAAKLGLLLLSLGVIHFFNVYLFHRMRRRAQMAVLPPPVVPQLKMVHTGAE</sequence>
<evidence type="ECO:0000313" key="2">
    <source>
        <dbReference type="EMBL" id="MDC3981808.1"/>
    </source>
</evidence>
<proteinExistence type="predicted"/>
<organism evidence="2 3">
    <name type="scientific">Polyangium jinanense</name>
    <dbReference type="NCBI Taxonomy" id="2829994"/>
    <lineage>
        <taxon>Bacteria</taxon>
        <taxon>Pseudomonadati</taxon>
        <taxon>Myxococcota</taxon>
        <taxon>Polyangia</taxon>
        <taxon>Polyangiales</taxon>
        <taxon>Polyangiaceae</taxon>
        <taxon>Polyangium</taxon>
    </lineage>
</organism>
<feature type="transmembrane region" description="Helical" evidence="1">
    <location>
        <begin position="56"/>
        <end position="78"/>
    </location>
</feature>
<feature type="transmembrane region" description="Helical" evidence="1">
    <location>
        <begin position="84"/>
        <end position="112"/>
    </location>
</feature>
<keyword evidence="3" id="KW-1185">Reference proteome</keyword>
<name>A0A9X3X3X3_9BACT</name>
<dbReference type="Proteomes" id="UP001151081">
    <property type="component" value="Unassembled WGS sequence"/>
</dbReference>
<gene>
    <name evidence="2" type="ORF">KEG57_14935</name>
</gene>
<evidence type="ECO:0000313" key="3">
    <source>
        <dbReference type="Proteomes" id="UP001151081"/>
    </source>
</evidence>
<keyword evidence="1" id="KW-0812">Transmembrane</keyword>
<dbReference type="RefSeq" id="WP_272420509.1">
    <property type="nucleotide sequence ID" value="NZ_JAGTJJ010000005.1"/>
</dbReference>
<dbReference type="AlphaFoldDB" id="A0A9X3X3X3"/>
<keyword evidence="1" id="KW-1133">Transmembrane helix</keyword>
<feature type="transmembrane region" description="Helical" evidence="1">
    <location>
        <begin position="12"/>
        <end position="35"/>
    </location>
</feature>
<keyword evidence="1" id="KW-0472">Membrane</keyword>
<evidence type="ECO:0000256" key="1">
    <source>
        <dbReference type="SAM" id="Phobius"/>
    </source>
</evidence>
<accession>A0A9X3X3X3</accession>
<reference evidence="2 3" key="1">
    <citation type="submission" date="2021-04" db="EMBL/GenBank/DDBJ databases">
        <title>Genome analysis of Polyangium sp.</title>
        <authorList>
            <person name="Li Y."/>
            <person name="Wang J."/>
        </authorList>
    </citation>
    <scope>NUCLEOTIDE SEQUENCE [LARGE SCALE GENOMIC DNA]</scope>
    <source>
        <strain evidence="2 3">SDU14</strain>
    </source>
</reference>
<comment type="caution">
    <text evidence="2">The sequence shown here is derived from an EMBL/GenBank/DDBJ whole genome shotgun (WGS) entry which is preliminary data.</text>
</comment>